<evidence type="ECO:0000256" key="3">
    <source>
        <dbReference type="ARBA" id="ARBA00008725"/>
    </source>
</evidence>
<proteinExistence type="inferred from homology"/>
<evidence type="ECO:0000256" key="8">
    <source>
        <dbReference type="ARBA" id="ARBA00023139"/>
    </source>
</evidence>
<reference evidence="13 14" key="1">
    <citation type="submission" date="2020-08" db="EMBL/GenBank/DDBJ databases">
        <title>Genomic Encyclopedia of Type Strains, Phase IV (KMG-IV): sequencing the most valuable type-strain genomes for metagenomic binning, comparative biology and taxonomic classification.</title>
        <authorList>
            <person name="Goeker M."/>
        </authorList>
    </citation>
    <scope>NUCLEOTIDE SEQUENCE [LARGE SCALE GENOMIC DNA]</scope>
    <source>
        <strain evidence="13 14">DSM 11805</strain>
    </source>
</reference>
<evidence type="ECO:0000313" key="13">
    <source>
        <dbReference type="EMBL" id="MBB6513294.1"/>
    </source>
</evidence>
<feature type="region of interest" description="Disordered" evidence="11">
    <location>
        <begin position="27"/>
        <end position="57"/>
    </location>
</feature>
<dbReference type="NCBIfam" id="TIGR02136">
    <property type="entry name" value="ptsS_2"/>
    <property type="match status" value="1"/>
</dbReference>
<evidence type="ECO:0000256" key="10">
    <source>
        <dbReference type="RuleBase" id="RU367119"/>
    </source>
</evidence>
<dbReference type="GO" id="GO:0005886">
    <property type="term" value="C:plasma membrane"/>
    <property type="evidence" value="ECO:0007669"/>
    <property type="project" value="UniProtKB-SubCell"/>
</dbReference>
<dbReference type="AlphaFoldDB" id="A0A841RQU0"/>
<dbReference type="CDD" id="cd13653">
    <property type="entry name" value="PBP2_phosphate_like_1"/>
    <property type="match status" value="1"/>
</dbReference>
<feature type="chain" id="PRO_5033102843" description="Phosphate-binding protein" evidence="10">
    <location>
        <begin position="22"/>
        <end position="298"/>
    </location>
</feature>
<dbReference type="RefSeq" id="WP_184248226.1">
    <property type="nucleotide sequence ID" value="NZ_BAAACU010000042.1"/>
</dbReference>
<dbReference type="GO" id="GO:0006817">
    <property type="term" value="P:phosphate ion transport"/>
    <property type="evidence" value="ECO:0007669"/>
    <property type="project" value="UniProtKB-UniRule"/>
</dbReference>
<dbReference type="SUPFAM" id="SSF53850">
    <property type="entry name" value="Periplasmic binding protein-like II"/>
    <property type="match status" value="1"/>
</dbReference>
<evidence type="ECO:0000256" key="2">
    <source>
        <dbReference type="ARBA" id="ARBA00004193"/>
    </source>
</evidence>
<dbReference type="PROSITE" id="PS51257">
    <property type="entry name" value="PROKAR_LIPOPROTEIN"/>
    <property type="match status" value="1"/>
</dbReference>
<comment type="function">
    <text evidence="10">Involved in the system for phosphate transport across the cytoplasmic membrane.</text>
</comment>
<keyword evidence="10" id="KW-1003">Cell membrane</keyword>
<evidence type="ECO:0000256" key="1">
    <source>
        <dbReference type="ARBA" id="ARBA00002841"/>
    </source>
</evidence>
<keyword evidence="10" id="KW-0472">Membrane</keyword>
<comment type="function">
    <text evidence="1">Part of the ABC transporter complex PstSACB involved in phosphate import.</text>
</comment>
<dbReference type="Gene3D" id="3.40.190.10">
    <property type="entry name" value="Periplasmic binding protein-like II"/>
    <property type="match status" value="2"/>
</dbReference>
<feature type="compositionally biased region" description="Acidic residues" evidence="11">
    <location>
        <begin position="27"/>
        <end position="55"/>
    </location>
</feature>
<protein>
    <recommendedName>
        <fullName evidence="10">Phosphate-binding protein</fullName>
    </recommendedName>
</protein>
<organism evidence="13 14">
    <name type="scientific">Gracilibacillus halotolerans</name>
    <dbReference type="NCBI Taxonomy" id="74386"/>
    <lineage>
        <taxon>Bacteria</taxon>
        <taxon>Bacillati</taxon>
        <taxon>Bacillota</taxon>
        <taxon>Bacilli</taxon>
        <taxon>Bacillales</taxon>
        <taxon>Bacillaceae</taxon>
        <taxon>Gracilibacillus</taxon>
    </lineage>
</organism>
<dbReference type="EMBL" id="JACHON010000010">
    <property type="protein sequence ID" value="MBB6513294.1"/>
    <property type="molecule type" value="Genomic_DNA"/>
</dbReference>
<comment type="subunit">
    <text evidence="4 10">The complex is composed of two ATP-binding proteins (PstB), two transmembrane proteins (PstC and PstA) and a solute-binding protein (PstS).</text>
</comment>
<dbReference type="GO" id="GO:0042301">
    <property type="term" value="F:phosphate ion binding"/>
    <property type="evidence" value="ECO:0007669"/>
    <property type="project" value="UniProtKB-UniRule"/>
</dbReference>
<evidence type="ECO:0000256" key="9">
    <source>
        <dbReference type="ARBA" id="ARBA00023288"/>
    </source>
</evidence>
<evidence type="ECO:0000313" key="14">
    <source>
        <dbReference type="Proteomes" id="UP000572212"/>
    </source>
</evidence>
<name>A0A841RQU0_9BACI</name>
<keyword evidence="5 10" id="KW-0813">Transport</keyword>
<accession>A0A841RQU0</accession>
<comment type="caution">
    <text evidence="13">The sequence shown here is derived from an EMBL/GenBank/DDBJ whole genome shotgun (WGS) entry which is preliminary data.</text>
</comment>
<comment type="subcellular location">
    <subcellularLocation>
        <location evidence="2 10">Cell membrane</location>
        <topology evidence="2 10">Lipid-anchor</topology>
    </subcellularLocation>
</comment>
<dbReference type="InterPro" id="IPR011862">
    <property type="entry name" value="Phos-bd"/>
</dbReference>
<feature type="signal peptide" evidence="10">
    <location>
        <begin position="1"/>
        <end position="21"/>
    </location>
</feature>
<dbReference type="Proteomes" id="UP000572212">
    <property type="component" value="Unassembled WGS sequence"/>
</dbReference>
<gene>
    <name evidence="13" type="ORF">GGQ92_002101</name>
</gene>
<evidence type="ECO:0000256" key="5">
    <source>
        <dbReference type="ARBA" id="ARBA00022448"/>
    </source>
</evidence>
<keyword evidence="6 10" id="KW-0592">Phosphate transport</keyword>
<keyword evidence="7 10" id="KW-0732">Signal</keyword>
<dbReference type="Pfam" id="PF12849">
    <property type="entry name" value="PBP_like_2"/>
    <property type="match status" value="1"/>
</dbReference>
<evidence type="ECO:0000259" key="12">
    <source>
        <dbReference type="Pfam" id="PF12849"/>
    </source>
</evidence>
<evidence type="ECO:0000256" key="11">
    <source>
        <dbReference type="SAM" id="MobiDB-lite"/>
    </source>
</evidence>
<dbReference type="PANTHER" id="PTHR30570">
    <property type="entry name" value="PERIPLASMIC PHOSPHATE BINDING COMPONENT OF PHOSPHATE ABC TRANSPORTER"/>
    <property type="match status" value="1"/>
</dbReference>
<keyword evidence="14" id="KW-1185">Reference proteome</keyword>
<keyword evidence="8 10" id="KW-0564">Palmitate</keyword>
<dbReference type="InterPro" id="IPR024370">
    <property type="entry name" value="PBP_domain"/>
</dbReference>
<keyword evidence="9 10" id="KW-0449">Lipoprotein</keyword>
<evidence type="ECO:0000256" key="4">
    <source>
        <dbReference type="ARBA" id="ARBA00011529"/>
    </source>
</evidence>
<dbReference type="InterPro" id="IPR050811">
    <property type="entry name" value="Phosphate_ABC_transporter"/>
</dbReference>
<dbReference type="PANTHER" id="PTHR30570:SF1">
    <property type="entry name" value="PHOSPHATE-BINDING PROTEIN PSTS"/>
    <property type="match status" value="1"/>
</dbReference>
<comment type="similarity">
    <text evidence="3 10">Belongs to the PstS family.</text>
</comment>
<feature type="domain" description="PBP" evidence="12">
    <location>
        <begin position="51"/>
        <end position="284"/>
    </location>
</feature>
<sequence>MKKRHVMFFMLAFFIIIPLLAACGNDSSEEGLAENGTTEETETDNNESNSEEGSDLEGTITMAGSTSVQPLSEELAAVFMELHPETRLEVSGGGSGAGVTAAQESAADFGAVSREIKDEETGITAEVIAIDGIAIIAHPDNSLTDIALEDVTKIFAGEITNWSEVGGDDQDIVVVSREDGSGTRGAFTDIVLGDEELVESALIHNSTGGVLEAVANDPNAIGYASTGAVSDSVVALAVDGFEPTLENIQSGDYAVSRPFNYAMNEDAELSELAQAFLDFVLSDEGQKVVEENGFIPVN</sequence>
<evidence type="ECO:0000256" key="7">
    <source>
        <dbReference type="ARBA" id="ARBA00022729"/>
    </source>
</evidence>
<evidence type="ECO:0000256" key="6">
    <source>
        <dbReference type="ARBA" id="ARBA00022592"/>
    </source>
</evidence>